<dbReference type="Gene3D" id="2.130.10.10">
    <property type="entry name" value="YVTN repeat-like/Quinoprotein amine dehydrogenase"/>
    <property type="match status" value="3"/>
</dbReference>
<dbReference type="Pfam" id="PF03178">
    <property type="entry name" value="CPSF_A"/>
    <property type="match status" value="1"/>
</dbReference>
<gene>
    <name evidence="10" type="primary">RSE1</name>
    <name evidence="10" type="ORF">IWQ62_001799</name>
</gene>
<evidence type="ECO:0000256" key="2">
    <source>
        <dbReference type="ARBA" id="ARBA00022664"/>
    </source>
</evidence>
<dbReference type="Pfam" id="PF23726">
    <property type="entry name" value="Beta-prop_RSE1_2nd"/>
    <property type="match status" value="1"/>
</dbReference>
<evidence type="ECO:0000259" key="7">
    <source>
        <dbReference type="Pfam" id="PF03178"/>
    </source>
</evidence>
<keyword evidence="5" id="KW-0539">Nucleus</keyword>
<proteinExistence type="inferred from homology"/>
<name>A0A9W8AXI7_9FUNG</name>
<dbReference type="GO" id="GO:0005681">
    <property type="term" value="C:spliceosomal complex"/>
    <property type="evidence" value="ECO:0007669"/>
    <property type="project" value="UniProtKB-KW"/>
</dbReference>
<reference evidence="10" key="1">
    <citation type="submission" date="2022-07" db="EMBL/GenBank/DDBJ databases">
        <title>Phylogenomic reconstructions and comparative analyses of Kickxellomycotina fungi.</title>
        <authorList>
            <person name="Reynolds N.K."/>
            <person name="Stajich J.E."/>
            <person name="Barry K."/>
            <person name="Grigoriev I.V."/>
            <person name="Crous P."/>
            <person name="Smith M.E."/>
        </authorList>
    </citation>
    <scope>NUCLEOTIDE SEQUENCE</scope>
    <source>
        <strain evidence="10">RSA 1196</strain>
    </source>
</reference>
<dbReference type="GO" id="GO:0003676">
    <property type="term" value="F:nucleic acid binding"/>
    <property type="evidence" value="ECO:0007669"/>
    <property type="project" value="InterPro"/>
</dbReference>
<evidence type="ECO:0000256" key="3">
    <source>
        <dbReference type="ARBA" id="ARBA00022728"/>
    </source>
</evidence>
<dbReference type="EMBL" id="JANBPY010000322">
    <property type="protein sequence ID" value="KAJ1967534.1"/>
    <property type="molecule type" value="Genomic_DNA"/>
</dbReference>
<dbReference type="GO" id="GO:0008380">
    <property type="term" value="P:RNA splicing"/>
    <property type="evidence" value="ECO:0007669"/>
    <property type="project" value="UniProtKB-KW"/>
</dbReference>
<organism evidence="10 11">
    <name type="scientific">Dispira parvispora</name>
    <dbReference type="NCBI Taxonomy" id="1520584"/>
    <lineage>
        <taxon>Eukaryota</taxon>
        <taxon>Fungi</taxon>
        <taxon>Fungi incertae sedis</taxon>
        <taxon>Zoopagomycota</taxon>
        <taxon>Kickxellomycotina</taxon>
        <taxon>Dimargaritomycetes</taxon>
        <taxon>Dimargaritales</taxon>
        <taxon>Dimargaritaceae</taxon>
        <taxon>Dispira</taxon>
    </lineage>
</organism>
<evidence type="ECO:0000313" key="11">
    <source>
        <dbReference type="Proteomes" id="UP001150925"/>
    </source>
</evidence>
<dbReference type="InterPro" id="IPR015943">
    <property type="entry name" value="WD40/YVTN_repeat-like_dom_sf"/>
</dbReference>
<evidence type="ECO:0000256" key="1">
    <source>
        <dbReference type="ARBA" id="ARBA00004123"/>
    </source>
</evidence>
<keyword evidence="2" id="KW-0507">mRNA processing</keyword>
<dbReference type="Gene3D" id="1.10.150.910">
    <property type="match status" value="1"/>
</dbReference>
<keyword evidence="4" id="KW-0508">mRNA splicing</keyword>
<evidence type="ECO:0000259" key="9">
    <source>
        <dbReference type="Pfam" id="PF23726"/>
    </source>
</evidence>
<dbReference type="PANTHER" id="PTHR10644">
    <property type="entry name" value="DNA REPAIR/RNA PROCESSING CPSF FAMILY"/>
    <property type="match status" value="1"/>
</dbReference>
<dbReference type="AlphaFoldDB" id="A0A9W8AXI7"/>
<evidence type="ECO:0000256" key="5">
    <source>
        <dbReference type="ARBA" id="ARBA00023242"/>
    </source>
</evidence>
<feature type="domain" description="RSE1/DDB1/CPSF1 C-terminal" evidence="7">
    <location>
        <begin position="844"/>
        <end position="1175"/>
    </location>
</feature>
<dbReference type="GO" id="GO:0006397">
    <property type="term" value="P:mRNA processing"/>
    <property type="evidence" value="ECO:0007669"/>
    <property type="project" value="UniProtKB-KW"/>
</dbReference>
<comment type="similarity">
    <text evidence="6">Belongs to the RSE1 family.</text>
</comment>
<dbReference type="InterPro" id="IPR058543">
    <property type="entry name" value="Beta-prop_RSE1/DDB1/CPSF1_2nd"/>
</dbReference>
<dbReference type="InterPro" id="IPR004871">
    <property type="entry name" value="RSE1/DDB1/CPSF1_C"/>
</dbReference>
<dbReference type="FunFam" id="2.130.10.10:FF:000031">
    <property type="entry name" value="Splicing factor 3b subunit 3"/>
    <property type="match status" value="1"/>
</dbReference>
<keyword evidence="3" id="KW-0747">Spliceosome</keyword>
<dbReference type="Pfam" id="PF10433">
    <property type="entry name" value="Beta-prop_RSE1_1st"/>
    <property type="match status" value="1"/>
</dbReference>
<keyword evidence="11" id="KW-1185">Reference proteome</keyword>
<comment type="subcellular location">
    <subcellularLocation>
        <location evidence="1">Nucleus</location>
    </subcellularLocation>
</comment>
<dbReference type="Proteomes" id="UP001150925">
    <property type="component" value="Unassembled WGS sequence"/>
</dbReference>
<feature type="domain" description="RSE1/DDB1/CPSF1 second beta-propeller" evidence="9">
    <location>
        <begin position="445"/>
        <end position="761"/>
    </location>
</feature>
<dbReference type="FunFam" id="2.130.10.10:FF:001143">
    <property type="entry name" value="Pre-mRNA-splicing factor rse-1, putative"/>
    <property type="match status" value="1"/>
</dbReference>
<dbReference type="OrthoDB" id="436637at2759"/>
<comment type="caution">
    <text evidence="10">The sequence shown here is derived from an EMBL/GenBank/DDBJ whole genome shotgun (WGS) entry which is preliminary data.</text>
</comment>
<feature type="domain" description="RSE1/DDB1/CPSF1 first beta-propeller" evidence="8">
    <location>
        <begin position="13"/>
        <end position="370"/>
    </location>
</feature>
<dbReference type="InterPro" id="IPR050358">
    <property type="entry name" value="RSE1/DDB1/CFT1"/>
</dbReference>
<dbReference type="InterPro" id="IPR018846">
    <property type="entry name" value="Beta-prop_RSE1/DDB1/CPSF1_1st"/>
</dbReference>
<evidence type="ECO:0000259" key="8">
    <source>
        <dbReference type="Pfam" id="PF10433"/>
    </source>
</evidence>
<evidence type="ECO:0000313" key="10">
    <source>
        <dbReference type="EMBL" id="KAJ1967534.1"/>
    </source>
</evidence>
<accession>A0A9W8AXI7</accession>
<sequence>MLLYNLTLQPSTSVTKAILGNFSGQKTQELVLGRSSHLDLVRPDLHTGKLVTVLSHELFGIIRSLMPFRLPGTTKDYIVVGTDSGRLTILEYQPKSNTFGVVQQETMGKTGVRRTVPGEYLATDPRGRALMVGAIERQKMVYILNRDVTADLTISSPLEAHKAHTLVFDCVALDVGFENPIFACLEVAYGVDQDEGLDKMLTYYELDLGLNHVTRKWSEPVDRASNLLLALPGGALTETTIEGPSGVLVCSEGYIVYRHQGVPEHRVAIPRRRTPDPSADRPVLIVAGVVHKLKDSFFTLVQSEEGDLYKVTVDWVGEEVSGLRIKYFDTIAPAVSLCILKAGFLFAASEYGNHTLYQFEQLGDNDDVPEYTSQALAEDSTGPPCFTPRSLTNLAPIDELETLDPVLQAHTLNLGEDETPQIYALCGRGARSTFKVLRHGLEASEAASSELPGNPMAIWSTKLTSQDTFDTYIVVSFVDATLVLSIGETVEDVTDSGFVTNQPTLAVQQLGVDSVVQVYPEGYRRIYADKRTTEWRPPNQQHILKVATNSRQLVLALSSGDLVYFELDATDHLQEADEVYNITEEITALALGPVPEGHQRFPFVAVGLADSTVRLLASDPDRLWQSTAMQVLASVPTSLSLLEITDLEASQVLTTLYLYAGLKNGLLVRTVVDSRGGQLTETRTRFLGPKPVQLFPIRTSSGTMAMLALSSRPWLSYSYQGRMRLAPIAYDTLAYASAFCSEPCPEGIVAIAENTLRILTIERLGSPLNQAVVPLKYTPRRSVYHPTLKHFVVIEADHRTCAPDRLAQLIQEGTGAEDEQWVIPGEQPDGPVAYHYPAPAGHWASCVRVLNPLTGETSWLEDFTQNEVAVSVALVTFSPGSKDEKDNTSSEPLLVVGSARDLQVTDRSFSAAFITVYRFLSDSEGSVTLEQVHKTEVDGLPQVMEAFQGHLLVGMGPLLRIYDMGKRKLLRKCQAQVVPNVVMFIRTQGNRIVVGDVQESIFFVQYRSQDNRLAVFADDTLPRWFTTGCLLDYDTVAGADKFGNVFTLRLPRDISDKIDQDATGNLLYHQKHWLQGAAHKLTNVTHYYLGDTVTTLEKTSLVPGGRQVLLYTTLLGAVGVLIPVLTQSDGEFWHVLERQLRQACPPLGGRDHLAYRSYYVPVRGVIDGDLCEQFNTLPLATRERIAEQLDRTSSDVSKKLEDMRTLFAF</sequence>
<evidence type="ECO:0000256" key="6">
    <source>
        <dbReference type="ARBA" id="ARBA00038266"/>
    </source>
</evidence>
<evidence type="ECO:0000256" key="4">
    <source>
        <dbReference type="ARBA" id="ARBA00023187"/>
    </source>
</evidence>
<protein>
    <submittedName>
        <fullName evidence="10">Pre-mRNA-splicing factor rse1</fullName>
    </submittedName>
</protein>